<dbReference type="Proteomes" id="UP001219037">
    <property type="component" value="Chromosome"/>
</dbReference>
<organism evidence="7 8">
    <name type="scientific">Citricoccus muralis</name>
    <dbReference type="NCBI Taxonomy" id="169134"/>
    <lineage>
        <taxon>Bacteria</taxon>
        <taxon>Bacillati</taxon>
        <taxon>Actinomycetota</taxon>
        <taxon>Actinomycetes</taxon>
        <taxon>Micrococcales</taxon>
        <taxon>Micrococcaceae</taxon>
        <taxon>Citricoccus</taxon>
    </lineage>
</organism>
<keyword evidence="2 5" id="KW-0812">Transmembrane</keyword>
<keyword evidence="8" id="KW-1185">Reference proteome</keyword>
<evidence type="ECO:0000256" key="3">
    <source>
        <dbReference type="ARBA" id="ARBA00022989"/>
    </source>
</evidence>
<dbReference type="Pfam" id="PF07690">
    <property type="entry name" value="MFS_1"/>
    <property type="match status" value="1"/>
</dbReference>
<feature type="transmembrane region" description="Helical" evidence="5">
    <location>
        <begin position="315"/>
        <end position="331"/>
    </location>
</feature>
<feature type="transmembrane region" description="Helical" evidence="5">
    <location>
        <begin position="337"/>
        <end position="360"/>
    </location>
</feature>
<keyword evidence="4 5" id="KW-0472">Membrane</keyword>
<evidence type="ECO:0000256" key="4">
    <source>
        <dbReference type="ARBA" id="ARBA00023136"/>
    </source>
</evidence>
<sequence>MVGLIARLPHSALGVVLTLHIAVTMGLGYGLAGLAAASLTLGIAVGAPWRGRQVDRVGLRRALIPSVVAEAVVWAIAPWLPYPALLAAVFIGGVFSLPIFSIVRQSLGVMTRGQDRQTAFALDSIFTEMVFMAGPAMGALTATLWSSAWGLVIIGVSGSVTGAYLMWFNPPTRSSQRYVPSRPGDFTEAEEHERAVADAVHSAPAHVDLTATELPATTGSIPIISALTTQADAEEVTVTARVRRQFSWVSGSALAVLLVSFAAGLLMVATEVSMVAQLESVGQASKVGIVFAFWCGASAVGGIFYGALRKNISPMLMMALFAVFTFPMAFAEDVWVMAIISLGSGFFTAPTLASASSMLSHLVSEERRGEAMGFYGSAMTAGAALGSPMAGIFIDVVSPHAGFIFASAVSLAFAALAWVFRMLRRRRHRWLK</sequence>
<name>A0ABY8HB53_9MICC</name>
<feature type="transmembrane region" description="Helical" evidence="5">
    <location>
        <begin position="12"/>
        <end position="41"/>
    </location>
</feature>
<dbReference type="EMBL" id="CP121252">
    <property type="protein sequence ID" value="WFP17905.1"/>
    <property type="molecule type" value="Genomic_DNA"/>
</dbReference>
<dbReference type="Gene3D" id="1.20.1250.20">
    <property type="entry name" value="MFS general substrate transporter like domains"/>
    <property type="match status" value="2"/>
</dbReference>
<dbReference type="PANTHER" id="PTHR23542:SF1">
    <property type="entry name" value="MAJOR FACILITATOR SUPERFAMILY (MFS) PROFILE DOMAIN-CONTAINING PROTEIN"/>
    <property type="match status" value="1"/>
</dbReference>
<feature type="transmembrane region" description="Helical" evidence="5">
    <location>
        <begin position="372"/>
        <end position="394"/>
    </location>
</feature>
<evidence type="ECO:0000256" key="2">
    <source>
        <dbReference type="ARBA" id="ARBA00022692"/>
    </source>
</evidence>
<feature type="transmembrane region" description="Helical" evidence="5">
    <location>
        <begin position="86"/>
        <end position="107"/>
    </location>
</feature>
<dbReference type="InterPro" id="IPR036259">
    <property type="entry name" value="MFS_trans_sf"/>
</dbReference>
<feature type="transmembrane region" description="Helical" evidence="5">
    <location>
        <begin position="289"/>
        <end position="308"/>
    </location>
</feature>
<feature type="transmembrane region" description="Helical" evidence="5">
    <location>
        <begin position="148"/>
        <end position="168"/>
    </location>
</feature>
<feature type="transmembrane region" description="Helical" evidence="5">
    <location>
        <begin position="400"/>
        <end position="420"/>
    </location>
</feature>
<reference evidence="7 8" key="1">
    <citation type="submission" date="2023-04" db="EMBL/GenBank/DDBJ databases">
        <title>Funneling lignin-derived compounds into biodiesel using alkali-halophilic Citricoccus sp. P2.</title>
        <authorList>
            <person name="Luo C.-B."/>
        </authorList>
    </citation>
    <scope>NUCLEOTIDE SEQUENCE [LARGE SCALE GENOMIC DNA]</scope>
    <source>
        <strain evidence="7 8">P2</strain>
    </source>
</reference>
<evidence type="ECO:0000313" key="8">
    <source>
        <dbReference type="Proteomes" id="UP001219037"/>
    </source>
</evidence>
<evidence type="ECO:0000259" key="6">
    <source>
        <dbReference type="PROSITE" id="PS50850"/>
    </source>
</evidence>
<dbReference type="InterPro" id="IPR011701">
    <property type="entry name" value="MFS"/>
</dbReference>
<accession>A0ABY8HB53</accession>
<feature type="transmembrane region" description="Helical" evidence="5">
    <location>
        <begin position="119"/>
        <end position="142"/>
    </location>
</feature>
<feature type="domain" description="Major facilitator superfamily (MFS) profile" evidence="6">
    <location>
        <begin position="221"/>
        <end position="432"/>
    </location>
</feature>
<evidence type="ECO:0000313" key="7">
    <source>
        <dbReference type="EMBL" id="WFP17905.1"/>
    </source>
</evidence>
<feature type="transmembrane region" description="Helical" evidence="5">
    <location>
        <begin position="248"/>
        <end position="269"/>
    </location>
</feature>
<dbReference type="PROSITE" id="PS50850">
    <property type="entry name" value="MFS"/>
    <property type="match status" value="1"/>
</dbReference>
<dbReference type="SUPFAM" id="SSF103473">
    <property type="entry name" value="MFS general substrate transporter"/>
    <property type="match status" value="1"/>
</dbReference>
<gene>
    <name evidence="7" type="ORF">P8192_05905</name>
</gene>
<feature type="transmembrane region" description="Helical" evidence="5">
    <location>
        <begin position="62"/>
        <end position="80"/>
    </location>
</feature>
<keyword evidence="3 5" id="KW-1133">Transmembrane helix</keyword>
<dbReference type="PANTHER" id="PTHR23542">
    <property type="match status" value="1"/>
</dbReference>
<dbReference type="InterPro" id="IPR020846">
    <property type="entry name" value="MFS_dom"/>
</dbReference>
<evidence type="ECO:0000256" key="1">
    <source>
        <dbReference type="ARBA" id="ARBA00004651"/>
    </source>
</evidence>
<protein>
    <submittedName>
        <fullName evidence="7">MFS transporter</fullName>
    </submittedName>
</protein>
<proteinExistence type="predicted"/>
<evidence type="ECO:0000256" key="5">
    <source>
        <dbReference type="SAM" id="Phobius"/>
    </source>
</evidence>
<comment type="subcellular location">
    <subcellularLocation>
        <location evidence="1">Cell membrane</location>
        <topology evidence="1">Multi-pass membrane protein</topology>
    </subcellularLocation>
</comment>